<sequence>MHNETSLGRDDGAAMPSAASTMKIIILPVSLDKLGQNYSVVFQGKTIISKTRNPTANACRRLVALGHSGRLEVWGSGEHFARLIIRDIETAACLTVSENIAHGPRVTAYQPFIAQSFKEVA</sequence>
<comment type="caution">
    <text evidence="1">The sequence shown here is derived from an EMBL/GenBank/DDBJ whole genome shotgun (WGS) entry which is preliminary data.</text>
</comment>
<dbReference type="Proteomes" id="UP000565286">
    <property type="component" value="Unassembled WGS sequence"/>
</dbReference>
<organism evidence="1 2">
    <name type="scientific">Rhizobium skierniewicense</name>
    <dbReference type="NCBI Taxonomy" id="984260"/>
    <lineage>
        <taxon>Bacteria</taxon>
        <taxon>Pseudomonadati</taxon>
        <taxon>Pseudomonadota</taxon>
        <taxon>Alphaproteobacteria</taxon>
        <taxon>Hyphomicrobiales</taxon>
        <taxon>Rhizobiaceae</taxon>
        <taxon>Rhizobium/Agrobacterium group</taxon>
        <taxon>Rhizobium</taxon>
    </lineage>
</organism>
<evidence type="ECO:0000313" key="1">
    <source>
        <dbReference type="EMBL" id="MBB3944100.1"/>
    </source>
</evidence>
<dbReference type="AlphaFoldDB" id="A0A7W6C919"/>
<dbReference type="EMBL" id="JACIDV010000001">
    <property type="protein sequence ID" value="MBB3944100.1"/>
    <property type="molecule type" value="Genomic_DNA"/>
</dbReference>
<keyword evidence="2" id="KW-1185">Reference proteome</keyword>
<reference evidence="1 2" key="1">
    <citation type="submission" date="2020-08" db="EMBL/GenBank/DDBJ databases">
        <title>Genomic Encyclopedia of Type Strains, Phase IV (KMG-IV): sequencing the most valuable type-strain genomes for metagenomic binning, comparative biology and taxonomic classification.</title>
        <authorList>
            <person name="Goeker M."/>
        </authorList>
    </citation>
    <scope>NUCLEOTIDE SEQUENCE [LARGE SCALE GENOMIC DNA]</scope>
    <source>
        <strain evidence="1 2">DSM 26438</strain>
    </source>
</reference>
<proteinExistence type="predicted"/>
<evidence type="ECO:0000313" key="2">
    <source>
        <dbReference type="Proteomes" id="UP000565286"/>
    </source>
</evidence>
<dbReference type="RefSeq" id="WP_183892994.1">
    <property type="nucleotide sequence ID" value="NZ_JACIDV010000001.1"/>
</dbReference>
<name>A0A7W6C919_9HYPH</name>
<gene>
    <name evidence="1" type="ORF">GGQ73_000023</name>
</gene>
<accession>A0A7W6C919</accession>
<protein>
    <submittedName>
        <fullName evidence="1">Uncharacterized protein</fullName>
    </submittedName>
</protein>